<keyword evidence="2" id="KW-0175">Coiled coil</keyword>
<evidence type="ECO:0000313" key="4">
    <source>
        <dbReference type="EMBL" id="KAK1616784.1"/>
    </source>
</evidence>
<sequence>MWALSFRFSTLPYLVWPNGGPSRASRPKEVQDIGCTVNRWKVVNPRSARQEEFKYGRIGCDEDIPTEPLPLSLQSEEDVAVKLKSNEARIGPMPRARAKLLKQQDEGLTADIEKVTKKLDSTNETVNTIQEQVTDIQRSLQALQLVVENLTNNNMKKGTMFMEIMKNNPLPKGVVLVVVTVVVVLSNSELAVFLHNRKMMVWVSNVSNTKKPEPAASGSGSSMSMARNRDMNCHTCGGKGHFKRDCPNRKVMIINDNDEYETGDDADPDAPEDDDYDSDGVDAFPFEARTIVVSQHALNVQPSASTQRCNLFQIKALVGPHKACKIIIYGGSCRNLASKELCAKLKLKYLPHPHPYYIQWLSDNGEMKVNHMVRVDFEIGPYKNSIDFDVVPMTVCHLLLGRSWLYDRSMQHNGRANTYHLEFKGKKINLQPMSP</sequence>
<name>A0AAD8RCD7_LOLMU</name>
<dbReference type="GO" id="GO:0008270">
    <property type="term" value="F:zinc ion binding"/>
    <property type="evidence" value="ECO:0007669"/>
    <property type="project" value="UniProtKB-KW"/>
</dbReference>
<dbReference type="Gene3D" id="4.10.60.10">
    <property type="entry name" value="Zinc finger, CCHC-type"/>
    <property type="match status" value="1"/>
</dbReference>
<protein>
    <recommendedName>
        <fullName evidence="3">CCHC-type domain-containing protein</fullName>
    </recommendedName>
</protein>
<dbReference type="SMART" id="SM00343">
    <property type="entry name" value="ZnF_C2HC"/>
    <property type="match status" value="1"/>
</dbReference>
<dbReference type="SUPFAM" id="SSF57756">
    <property type="entry name" value="Retrovirus zinc finger-like domains"/>
    <property type="match status" value="1"/>
</dbReference>
<dbReference type="Gene3D" id="2.40.70.10">
    <property type="entry name" value="Acid Proteases"/>
    <property type="match status" value="1"/>
</dbReference>
<evidence type="ECO:0000256" key="2">
    <source>
        <dbReference type="SAM" id="Coils"/>
    </source>
</evidence>
<dbReference type="Pfam" id="PF00098">
    <property type="entry name" value="zf-CCHC"/>
    <property type="match status" value="1"/>
</dbReference>
<accession>A0AAD8RCD7</accession>
<gene>
    <name evidence="4" type="ORF">QYE76_022301</name>
</gene>
<evidence type="ECO:0000256" key="1">
    <source>
        <dbReference type="PROSITE-ProRule" id="PRU00047"/>
    </source>
</evidence>
<evidence type="ECO:0000259" key="3">
    <source>
        <dbReference type="PROSITE" id="PS50158"/>
    </source>
</evidence>
<dbReference type="GO" id="GO:0003676">
    <property type="term" value="F:nucleic acid binding"/>
    <property type="evidence" value="ECO:0007669"/>
    <property type="project" value="InterPro"/>
</dbReference>
<organism evidence="4 5">
    <name type="scientific">Lolium multiflorum</name>
    <name type="common">Italian ryegrass</name>
    <name type="synonym">Lolium perenne subsp. multiflorum</name>
    <dbReference type="NCBI Taxonomy" id="4521"/>
    <lineage>
        <taxon>Eukaryota</taxon>
        <taxon>Viridiplantae</taxon>
        <taxon>Streptophyta</taxon>
        <taxon>Embryophyta</taxon>
        <taxon>Tracheophyta</taxon>
        <taxon>Spermatophyta</taxon>
        <taxon>Magnoliopsida</taxon>
        <taxon>Liliopsida</taxon>
        <taxon>Poales</taxon>
        <taxon>Poaceae</taxon>
        <taxon>BOP clade</taxon>
        <taxon>Pooideae</taxon>
        <taxon>Poodae</taxon>
        <taxon>Poeae</taxon>
        <taxon>Poeae Chloroplast Group 2 (Poeae type)</taxon>
        <taxon>Loliodinae</taxon>
        <taxon>Loliinae</taxon>
        <taxon>Lolium</taxon>
    </lineage>
</organism>
<feature type="coiled-coil region" evidence="2">
    <location>
        <begin position="112"/>
        <end position="153"/>
    </location>
</feature>
<dbReference type="InterPro" id="IPR001878">
    <property type="entry name" value="Znf_CCHC"/>
</dbReference>
<dbReference type="AlphaFoldDB" id="A0AAD8RCD7"/>
<keyword evidence="1" id="KW-0479">Metal-binding</keyword>
<keyword evidence="5" id="KW-1185">Reference proteome</keyword>
<reference evidence="4" key="1">
    <citation type="submission" date="2023-07" db="EMBL/GenBank/DDBJ databases">
        <title>A chromosome-level genome assembly of Lolium multiflorum.</title>
        <authorList>
            <person name="Chen Y."/>
            <person name="Copetti D."/>
            <person name="Kolliker R."/>
            <person name="Studer B."/>
        </authorList>
    </citation>
    <scope>NUCLEOTIDE SEQUENCE</scope>
    <source>
        <strain evidence="4">02402/16</strain>
        <tissue evidence="4">Leaf</tissue>
    </source>
</reference>
<dbReference type="InterPro" id="IPR036875">
    <property type="entry name" value="Znf_CCHC_sf"/>
</dbReference>
<dbReference type="PROSITE" id="PS50158">
    <property type="entry name" value="ZF_CCHC"/>
    <property type="match status" value="1"/>
</dbReference>
<keyword evidence="1" id="KW-0863">Zinc-finger</keyword>
<evidence type="ECO:0000313" key="5">
    <source>
        <dbReference type="Proteomes" id="UP001231189"/>
    </source>
</evidence>
<dbReference type="CDD" id="cd00303">
    <property type="entry name" value="retropepsin_like"/>
    <property type="match status" value="1"/>
</dbReference>
<dbReference type="Proteomes" id="UP001231189">
    <property type="component" value="Unassembled WGS sequence"/>
</dbReference>
<dbReference type="PANTHER" id="PTHR35046">
    <property type="entry name" value="ZINC KNUCKLE (CCHC-TYPE) FAMILY PROTEIN"/>
    <property type="match status" value="1"/>
</dbReference>
<keyword evidence="1" id="KW-0862">Zinc</keyword>
<comment type="caution">
    <text evidence="4">The sequence shown here is derived from an EMBL/GenBank/DDBJ whole genome shotgun (WGS) entry which is preliminary data.</text>
</comment>
<proteinExistence type="predicted"/>
<feature type="domain" description="CCHC-type" evidence="3">
    <location>
        <begin position="233"/>
        <end position="248"/>
    </location>
</feature>
<dbReference type="PANTHER" id="PTHR35046:SF9">
    <property type="entry name" value="RNA-DIRECTED DNA POLYMERASE"/>
    <property type="match status" value="1"/>
</dbReference>
<dbReference type="InterPro" id="IPR021109">
    <property type="entry name" value="Peptidase_aspartic_dom_sf"/>
</dbReference>
<dbReference type="EMBL" id="JAUUTY010000006">
    <property type="protein sequence ID" value="KAK1616784.1"/>
    <property type="molecule type" value="Genomic_DNA"/>
</dbReference>